<dbReference type="EMBL" id="CAADFU010000072">
    <property type="protein sequence ID" value="VFK46395.1"/>
    <property type="molecule type" value="Genomic_DNA"/>
</dbReference>
<organism evidence="2">
    <name type="scientific">Candidatus Kentrum sp. SD</name>
    <dbReference type="NCBI Taxonomy" id="2126332"/>
    <lineage>
        <taxon>Bacteria</taxon>
        <taxon>Pseudomonadati</taxon>
        <taxon>Pseudomonadota</taxon>
        <taxon>Gammaproteobacteria</taxon>
        <taxon>Candidatus Kentrum</taxon>
    </lineage>
</organism>
<name>A0A450YY40_9GAMM</name>
<gene>
    <name evidence="2" type="ORF">BECKSD772E_GA0070983_107215</name>
    <name evidence="1" type="ORF">BECKSD772F_GA0070984_107015</name>
</gene>
<dbReference type="InterPro" id="IPR029060">
    <property type="entry name" value="PIN-like_dom_sf"/>
</dbReference>
<sequence>MKESVYIETSIFSFYYDERPGHSVIAMRDWTREWWNEHAGDYLLTTSTAVFDELRRGNKSHRQDALALALTLPAIRPTKEIEEIMQVYFKHRLMPRDPLGDALHLALASYHKLDYLADMELPKPCECEQIHAYEKDSCIVGIACSDIDNAHRAYGRDIMKKGDDPISEIRRIRHSISEEFGHDPKRYIAYLEKAGSDYPDQARMGYGEEQRVAGAEAMVGGKSNQASP</sequence>
<accession>A0A450YY40</accession>
<dbReference type="AlphaFoldDB" id="A0A450YY40"/>
<protein>
    <submittedName>
        <fullName evidence="2">PIN domain-containing protein</fullName>
    </submittedName>
</protein>
<proteinExistence type="predicted"/>
<dbReference type="EMBL" id="CAADFR010000070">
    <property type="protein sequence ID" value="VFK40759.1"/>
    <property type="molecule type" value="Genomic_DNA"/>
</dbReference>
<evidence type="ECO:0000313" key="2">
    <source>
        <dbReference type="EMBL" id="VFK46395.1"/>
    </source>
</evidence>
<evidence type="ECO:0000313" key="1">
    <source>
        <dbReference type="EMBL" id="VFK40759.1"/>
    </source>
</evidence>
<dbReference type="SUPFAM" id="SSF88723">
    <property type="entry name" value="PIN domain-like"/>
    <property type="match status" value="1"/>
</dbReference>
<reference evidence="2" key="1">
    <citation type="submission" date="2019-02" db="EMBL/GenBank/DDBJ databases">
        <authorList>
            <person name="Gruber-Vodicka R. H."/>
            <person name="Seah K. B. B."/>
        </authorList>
    </citation>
    <scope>NUCLEOTIDE SEQUENCE</scope>
    <source>
        <strain evidence="2">BECK_S1320</strain>
        <strain evidence="1">BECK_S1321</strain>
    </source>
</reference>